<dbReference type="Pfam" id="PF07277">
    <property type="entry name" value="SapC"/>
    <property type="match status" value="1"/>
</dbReference>
<keyword evidence="1" id="KW-0614">Plasmid</keyword>
<reference evidence="1" key="1">
    <citation type="submission" date="2021-06" db="EMBL/GenBank/DDBJ databases">
        <authorList>
            <person name="Lee C.-S."/>
            <person name="Jin L."/>
        </authorList>
    </citation>
    <scope>NUCLEOTIDE SEQUENCE</scope>
    <source>
        <strain evidence="1">Con5</strain>
        <plasmid evidence="1">p4</plasmid>
    </source>
</reference>
<organism evidence="1 2">
    <name type="scientific">Gemmobacter fulvus</name>
    <dbReference type="NCBI Taxonomy" id="2840474"/>
    <lineage>
        <taxon>Bacteria</taxon>
        <taxon>Pseudomonadati</taxon>
        <taxon>Pseudomonadota</taxon>
        <taxon>Alphaproteobacteria</taxon>
        <taxon>Rhodobacterales</taxon>
        <taxon>Paracoccaceae</taxon>
        <taxon>Gemmobacter</taxon>
    </lineage>
</organism>
<geneLocation type="plasmid" evidence="1 2">
    <name>p4</name>
</geneLocation>
<evidence type="ECO:0000313" key="1">
    <source>
        <dbReference type="EMBL" id="QWK92976.1"/>
    </source>
</evidence>
<dbReference type="Proteomes" id="UP000679352">
    <property type="component" value="Plasmid p4"/>
</dbReference>
<gene>
    <name evidence="1" type="ORF">KM031_21345</name>
</gene>
<dbReference type="KEGG" id="gfu:KM031_21345"/>
<accession>A0A975S409</accession>
<keyword evidence="2" id="KW-1185">Reference proteome</keyword>
<name>A0A975S409_9RHOB</name>
<proteinExistence type="predicted"/>
<evidence type="ECO:0000313" key="2">
    <source>
        <dbReference type="Proteomes" id="UP000679352"/>
    </source>
</evidence>
<protein>
    <submittedName>
        <fullName evidence="1">SapC family protein</fullName>
    </submittedName>
</protein>
<dbReference type="InterPro" id="IPR010836">
    <property type="entry name" value="SapC"/>
</dbReference>
<dbReference type="EMBL" id="CP076365">
    <property type="protein sequence ID" value="QWK92976.1"/>
    <property type="molecule type" value="Genomic_DNA"/>
</dbReference>
<dbReference type="RefSeq" id="WP_215507275.1">
    <property type="nucleotide sequence ID" value="NZ_CP076365.1"/>
</dbReference>
<dbReference type="AlphaFoldDB" id="A0A975S409"/>
<sequence>MAYESWDTATRAALRIYDPFSYRPALYERIVPISLSEALPLAERYPVIWRRDLHGDPELVVLRGLDAKAEIPGARAQSRLALPLLLQAFPFRFRDTARGTEIGVDQSAPMREGDAGSYIHDPQGNLLPGAEMKLGALEAFQADADTRLRLTAAVFRHGLIEPVVLPDEIVAKYDLPDFFVVLPFPDDALIFEDIPYEHWPLTARFLAAQRMSLYTMGRLIAAAEGTAA</sequence>